<dbReference type="EMBL" id="FNBK01000016">
    <property type="protein sequence ID" value="SDG15843.1"/>
    <property type="molecule type" value="Genomic_DNA"/>
</dbReference>
<organism evidence="2 3">
    <name type="scientific">Halorientalis regularis</name>
    <dbReference type="NCBI Taxonomy" id="660518"/>
    <lineage>
        <taxon>Archaea</taxon>
        <taxon>Methanobacteriati</taxon>
        <taxon>Methanobacteriota</taxon>
        <taxon>Stenosarchaea group</taxon>
        <taxon>Halobacteria</taxon>
        <taxon>Halobacteriales</taxon>
        <taxon>Haloarculaceae</taxon>
        <taxon>Halorientalis</taxon>
    </lineage>
</organism>
<dbReference type="Gene3D" id="2.60.40.2480">
    <property type="entry name" value="Periplasmic metal-binding protein Tp34-type"/>
    <property type="match status" value="1"/>
</dbReference>
<keyword evidence="3" id="KW-1185">Reference proteome</keyword>
<dbReference type="Proteomes" id="UP000199076">
    <property type="component" value="Unassembled WGS sequence"/>
</dbReference>
<dbReference type="STRING" id="660518.SAMN05216218_11686"/>
<dbReference type="OrthoDB" id="156174at2157"/>
<dbReference type="InterPro" id="IPR038482">
    <property type="entry name" value="Tp34-type_sf"/>
</dbReference>
<proteinExistence type="predicted"/>
<evidence type="ECO:0000259" key="1">
    <source>
        <dbReference type="Pfam" id="PF24041"/>
    </source>
</evidence>
<dbReference type="Pfam" id="PF24041">
    <property type="entry name" value="DUF7350"/>
    <property type="match status" value="1"/>
</dbReference>
<dbReference type="InterPro" id="IPR055774">
    <property type="entry name" value="DUF7350"/>
</dbReference>
<accession>A0A1G7RYF5</accession>
<dbReference type="RefSeq" id="WP_092694736.1">
    <property type="nucleotide sequence ID" value="NZ_FNBK01000016.1"/>
</dbReference>
<dbReference type="PROSITE" id="PS51257">
    <property type="entry name" value="PROKAR_LIPOPROTEIN"/>
    <property type="match status" value="1"/>
</dbReference>
<dbReference type="AlphaFoldDB" id="A0A1G7RYF5"/>
<reference evidence="3" key="1">
    <citation type="submission" date="2016-10" db="EMBL/GenBank/DDBJ databases">
        <authorList>
            <person name="Varghese N."/>
            <person name="Submissions S."/>
        </authorList>
    </citation>
    <scope>NUCLEOTIDE SEQUENCE [LARGE SCALE GENOMIC DNA]</scope>
    <source>
        <strain evidence="3">IBRC-M 10760</strain>
    </source>
</reference>
<feature type="domain" description="DUF7350" evidence="1">
    <location>
        <begin position="231"/>
        <end position="346"/>
    </location>
</feature>
<evidence type="ECO:0000313" key="3">
    <source>
        <dbReference type="Proteomes" id="UP000199076"/>
    </source>
</evidence>
<evidence type="ECO:0000313" key="2">
    <source>
        <dbReference type="EMBL" id="SDG15843.1"/>
    </source>
</evidence>
<protein>
    <submittedName>
        <fullName evidence="2">Fe2+ transport protein</fullName>
    </submittedName>
</protein>
<sequence length="360" mass="38884">MNRRALLQAGAALTGSAALAGCMGLLETETRPIGIPPIPEDRPDAIYIPSHVEGMKMSGMATQGDYAFGLMYSYAHRFWNVNGDSVSLTEIADEDDVHLMASVWDPETMTVLPDTGLSAEIYQGDSLVTQEAIYPMLSQPMGFHYGSNFGLNGDGEYTVKLSVGAMSTRRSGAFQGRFSEPTTVEIPFEYSQQAKEEIMFKRMEDKTATPGAVDPMEMEMMPDSLAPSESDLPGTVIGPGMSNDAKFVVTVLETPPAGIDGDGQYVAVSARSRYNRMILPAMGLEGTLSRGSETVYEGEFTRTLDPNLNYHYGAVVDGVESGDELSLRVTVQPQTARHEGYETAFGGLMGGMDDVTITVE</sequence>
<gene>
    <name evidence="2" type="ORF">SAMN05216218_11686</name>
</gene>
<name>A0A1G7RYF5_9EURY</name>